<dbReference type="InterPro" id="IPR000551">
    <property type="entry name" value="MerR-type_HTH_dom"/>
</dbReference>
<dbReference type="OrthoDB" id="3824912at2"/>
<dbReference type="RefSeq" id="WP_006606888.1">
    <property type="nucleotide sequence ID" value="NZ_CP072931.1"/>
</dbReference>
<feature type="domain" description="HTH merR-type" evidence="2">
    <location>
        <begin position="1"/>
        <end position="68"/>
    </location>
</feature>
<dbReference type="Gene3D" id="1.10.1660.10">
    <property type="match status" value="1"/>
</dbReference>
<dbReference type="AlphaFoldDB" id="J1RHN9"/>
<proteinExistence type="predicted"/>
<reference evidence="3" key="1">
    <citation type="journal article" date="2012" name="J. Bacteriol.">
        <title>Genome Sequence of Streptomyces auratus Strain AGR0001, a Phoslactomycin-Producing Actinomycete.</title>
        <authorList>
            <person name="Han X."/>
            <person name="Li M."/>
            <person name="Ding Z."/>
            <person name="Zhao J."/>
            <person name="Ji K."/>
            <person name="Wen M."/>
            <person name="Lu T."/>
        </authorList>
    </citation>
    <scope>NUCLEOTIDE SEQUENCE [LARGE SCALE GENOMIC DNA]</scope>
    <source>
        <strain evidence="3">AGR0001</strain>
    </source>
</reference>
<dbReference type="Pfam" id="PF13411">
    <property type="entry name" value="MerR_1"/>
    <property type="match status" value="1"/>
</dbReference>
<dbReference type="InterPro" id="IPR009061">
    <property type="entry name" value="DNA-bd_dom_put_sf"/>
</dbReference>
<dbReference type="HOGENOM" id="CLU_060077_4_0_11"/>
<reference evidence="4" key="2">
    <citation type="submission" date="2021-04" db="EMBL/GenBank/DDBJ databases">
        <authorList>
            <person name="Wen M.-L."/>
            <person name="Han X.-L."/>
            <person name="Xiong J."/>
        </authorList>
    </citation>
    <scope>NUCLEOTIDE SEQUENCE</scope>
    <source>
        <strain evidence="4">AGR0001</strain>
    </source>
</reference>
<dbReference type="PRINTS" id="PR00040">
    <property type="entry name" value="HTHMERR"/>
</dbReference>
<dbReference type="GO" id="GO:0003677">
    <property type="term" value="F:DNA binding"/>
    <property type="evidence" value="ECO:0007669"/>
    <property type="project" value="UniProtKB-KW"/>
</dbReference>
<name>J1RHN9_9ACTN</name>
<dbReference type="EMBL" id="CP072931">
    <property type="protein sequence ID" value="QTZ90268.1"/>
    <property type="molecule type" value="Genomic_DNA"/>
</dbReference>
<dbReference type="GO" id="GO:0003700">
    <property type="term" value="F:DNA-binding transcription factor activity"/>
    <property type="evidence" value="ECO:0007669"/>
    <property type="project" value="InterPro"/>
</dbReference>
<evidence type="ECO:0000313" key="5">
    <source>
        <dbReference type="Proteomes" id="UP000009036"/>
    </source>
</evidence>
<organism evidence="3">
    <name type="scientific">Streptomyces auratus AGR0001</name>
    <dbReference type="NCBI Taxonomy" id="1160718"/>
    <lineage>
        <taxon>Bacteria</taxon>
        <taxon>Bacillati</taxon>
        <taxon>Actinomycetota</taxon>
        <taxon>Actinomycetes</taxon>
        <taxon>Kitasatosporales</taxon>
        <taxon>Streptomycetaceae</taxon>
        <taxon>Streptomyces</taxon>
    </lineage>
</organism>
<evidence type="ECO:0000313" key="4">
    <source>
        <dbReference type="EMBL" id="QTZ90268.1"/>
    </source>
</evidence>
<accession>J1RHN9</accession>
<dbReference type="EMBL" id="AJGV01000169">
    <property type="protein sequence ID" value="EJJ03829.1"/>
    <property type="molecule type" value="Genomic_DNA"/>
</dbReference>
<keyword evidence="5" id="KW-1185">Reference proteome</keyword>
<dbReference type="CDD" id="cd01282">
    <property type="entry name" value="HTH_MerR-like_sg3"/>
    <property type="match status" value="1"/>
</dbReference>
<gene>
    <name evidence="4" type="ORF">SU9_001370</name>
    <name evidence="3" type="ORF">SU9_26899</name>
</gene>
<evidence type="ECO:0000313" key="3">
    <source>
        <dbReference type="EMBL" id="EJJ03829.1"/>
    </source>
</evidence>
<dbReference type="PANTHER" id="PTHR30204">
    <property type="entry name" value="REDOX-CYCLING DRUG-SENSING TRANSCRIPTIONAL ACTIVATOR SOXR"/>
    <property type="match status" value="1"/>
</dbReference>
<dbReference type="KEGG" id="sauh:SU9_001370"/>
<protein>
    <submittedName>
        <fullName evidence="3">MerR family transcriptional regulator</fullName>
    </submittedName>
</protein>
<dbReference type="STRING" id="1160718.SU9_26899"/>
<evidence type="ECO:0000256" key="1">
    <source>
        <dbReference type="ARBA" id="ARBA00023125"/>
    </source>
</evidence>
<dbReference type="PANTHER" id="PTHR30204:SF97">
    <property type="entry name" value="MERR FAMILY REGULATORY PROTEIN"/>
    <property type="match status" value="1"/>
</dbReference>
<dbReference type="PATRIC" id="fig|1160718.3.peg.5448"/>
<dbReference type="SMART" id="SM00422">
    <property type="entry name" value="HTH_MERR"/>
    <property type="match status" value="1"/>
</dbReference>
<dbReference type="SUPFAM" id="SSF46955">
    <property type="entry name" value="Putative DNA-binding domain"/>
    <property type="match status" value="1"/>
</dbReference>
<dbReference type="InterPro" id="IPR047057">
    <property type="entry name" value="MerR_fam"/>
</dbReference>
<dbReference type="PROSITE" id="PS50937">
    <property type="entry name" value="HTH_MERR_2"/>
    <property type="match status" value="1"/>
</dbReference>
<dbReference type="eggNOG" id="COG0789">
    <property type="taxonomic scope" value="Bacteria"/>
</dbReference>
<evidence type="ECO:0000259" key="2">
    <source>
        <dbReference type="PROSITE" id="PS50937"/>
    </source>
</evidence>
<dbReference type="PROSITE" id="PS00552">
    <property type="entry name" value="HTH_MERR_1"/>
    <property type="match status" value="1"/>
</dbReference>
<keyword evidence="1" id="KW-0238">DNA-binding</keyword>
<sequence>MRIGELAARTDVSVRSLRYYEEQGLLTSSRSASGQRHYTEAEVERVRFIQRMYAAGLSSRTISELLPCVDTPSEGNSDAALARMAQEHTRLSEHIDELVRTRAALAGLMATARAHRESLHPSAGPGPRS</sequence>
<dbReference type="Proteomes" id="UP000009036">
    <property type="component" value="Chromosome"/>
</dbReference>